<dbReference type="OrthoDB" id="2427554at2759"/>
<dbReference type="GO" id="GO:0004366">
    <property type="term" value="F:glycerol-3-phosphate O-acyltransferase activity"/>
    <property type="evidence" value="ECO:0007669"/>
    <property type="project" value="EnsemblFungi"/>
</dbReference>
<dbReference type="GO" id="GO:0005811">
    <property type="term" value="C:lipid droplet"/>
    <property type="evidence" value="ECO:0007669"/>
    <property type="project" value="EnsemblFungi"/>
</dbReference>
<dbReference type="RefSeq" id="XP_003675893.1">
    <property type="nucleotide sequence ID" value="XM_003675845.1"/>
</dbReference>
<evidence type="ECO:0000256" key="1">
    <source>
        <dbReference type="SAM" id="MobiDB-lite"/>
    </source>
</evidence>
<protein>
    <recommendedName>
        <fullName evidence="3">Phospholipid/glycerol acyltransferase domain-containing protein</fullName>
    </recommendedName>
</protein>
<dbReference type="InParanoid" id="G0VDG7"/>
<dbReference type="GeneID" id="96903110"/>
<keyword evidence="5" id="KW-1185">Reference proteome</keyword>
<dbReference type="EMBL" id="HE576754">
    <property type="protein sequence ID" value="CCC69529.1"/>
    <property type="molecule type" value="Genomic_DNA"/>
</dbReference>
<feature type="domain" description="Phospholipid/glycerol acyltransferase" evidence="3">
    <location>
        <begin position="66"/>
        <end position="294"/>
    </location>
</feature>
<dbReference type="GO" id="GO:0008654">
    <property type="term" value="P:phospholipid biosynthetic process"/>
    <property type="evidence" value="ECO:0007669"/>
    <property type="project" value="EnsemblFungi"/>
</dbReference>
<dbReference type="InterPro" id="IPR052744">
    <property type="entry name" value="GPAT/DAPAT"/>
</dbReference>
<sequence length="733" mass="82588">MPPKSNAHVPEVSRTYKNNFNGLVYNIHTWTYDCIIFLFNIIFTIFFREIKVRGGYNVPPAGTPTILVCAPHANQFIDPTLVMVTTRKLGMYGATSVSRSRQACFVTAASSLNMKLVGFFGRRMGGIPVARAQDYLKPVDDNLEIYAPDLENNPKLIKGRCKDSKSPEFTKRFTAKSLLGLPNYLSNAQIAQIQDDETIILSSPFKISDPRVRKLLNNGTTFKYANKVDNSKVFQSVFDHLHTKGCVGIFPEGGSHDRPSLLPIKAGVAIMALGAAAADANIKVHVVPVGLHYFHRDKFRSRAVLEYGEPIVVDGTMGKEYAQAPRETVSKLLSRITDALFSVTENAPDYDTLMTIQAARRLYQPSEKRLSLPVVVEINRRLLVGYSKFKSDERVIHLKKMVQEYNEKLYSMGLKDHQVRELESHTVQNTIRTLVTLVTRVSRLLLFFMLALPGSILFTPIFIGSSIYSKKKAREGLKKSLVKIKGTDLLATWKLILALVMAPISYVTYSLILISLHSRKNGWVQWIWVPSENVFIQFPYFYMQLVLTTYGSLKTGEIGMDLFKSLRPLVVTLMYPGKKIREIQSIREQLSEEITSVCNELGPSVFKDFDQFAINNEIESERGRGRYEKEKTPDYLKIQRDPSRSRSRGARSRSSSISSFTSRISNAISRVNSRGSLSDIPILSEARYSSNNVINDSDSSCSSSDEENIKAGSTSKISSLMRARWEKSHDKEE</sequence>
<keyword evidence="2" id="KW-0472">Membrane</keyword>
<dbReference type="GO" id="GO:0090207">
    <property type="term" value="P:regulation of triglyceride metabolic process"/>
    <property type="evidence" value="ECO:0007669"/>
    <property type="project" value="EnsemblFungi"/>
</dbReference>
<feature type="region of interest" description="Disordered" evidence="1">
    <location>
        <begin position="693"/>
        <end position="715"/>
    </location>
</feature>
<dbReference type="AlphaFoldDB" id="G0VDG7"/>
<dbReference type="GO" id="GO:0005783">
    <property type="term" value="C:endoplasmic reticulum"/>
    <property type="evidence" value="ECO:0007669"/>
    <property type="project" value="EnsemblFungi"/>
</dbReference>
<dbReference type="Pfam" id="PF01553">
    <property type="entry name" value="Acyltransferase"/>
    <property type="match status" value="1"/>
</dbReference>
<feature type="transmembrane region" description="Helical" evidence="2">
    <location>
        <begin position="489"/>
        <end position="514"/>
    </location>
</feature>
<dbReference type="PANTHER" id="PTHR31605:SF2">
    <property type="entry name" value="GLYCEROL-3-PHOSPHATE O-ACYLTRANSFERASE 2"/>
    <property type="match status" value="1"/>
</dbReference>
<name>G0VDG7_NAUCA</name>
<organism evidence="4 5">
    <name type="scientific">Naumovozyma castellii</name>
    <name type="common">Yeast</name>
    <name type="synonym">Saccharomyces castellii</name>
    <dbReference type="NCBI Taxonomy" id="27288"/>
    <lineage>
        <taxon>Eukaryota</taxon>
        <taxon>Fungi</taxon>
        <taxon>Dikarya</taxon>
        <taxon>Ascomycota</taxon>
        <taxon>Saccharomycotina</taxon>
        <taxon>Saccharomycetes</taxon>
        <taxon>Saccharomycetales</taxon>
        <taxon>Saccharomycetaceae</taxon>
        <taxon>Naumovozyma</taxon>
    </lineage>
</organism>
<dbReference type="GO" id="GO:0016287">
    <property type="term" value="F:glycerone-phosphate O-acyltransferase activity"/>
    <property type="evidence" value="ECO:0007669"/>
    <property type="project" value="EnsemblFungi"/>
</dbReference>
<dbReference type="Proteomes" id="UP000001640">
    <property type="component" value="Chromosome 3"/>
</dbReference>
<keyword evidence="2" id="KW-1133">Transmembrane helix</keyword>
<accession>G0VDG7</accession>
<dbReference type="InterPro" id="IPR002123">
    <property type="entry name" value="Plipid/glycerol_acylTrfase"/>
</dbReference>
<dbReference type="SMART" id="SM00563">
    <property type="entry name" value="PlsC"/>
    <property type="match status" value="1"/>
</dbReference>
<dbReference type="STRING" id="1064592.G0VDG7"/>
<proteinExistence type="predicted"/>
<feature type="transmembrane region" description="Helical" evidence="2">
    <location>
        <begin position="444"/>
        <end position="468"/>
    </location>
</feature>
<reference evidence="4 5" key="1">
    <citation type="journal article" date="2011" name="Proc. Natl. Acad. Sci. U.S.A.">
        <title>Evolutionary erosion of yeast sex chromosomes by mating-type switching accidents.</title>
        <authorList>
            <person name="Gordon J.L."/>
            <person name="Armisen D."/>
            <person name="Proux-Wera E."/>
            <person name="Oheigeartaigh S.S."/>
            <person name="Byrne K.P."/>
            <person name="Wolfe K.H."/>
        </authorList>
    </citation>
    <scope>NUCLEOTIDE SEQUENCE [LARGE SCALE GENOMIC DNA]</scope>
    <source>
        <strain evidence="5">ATCC 76901 / BCRC 22586 / CBS 4309 / NBRC 1992 / NRRL Y-12630</strain>
    </source>
</reference>
<dbReference type="KEGG" id="ncs:NCAS_0C05390"/>
<feature type="compositionally biased region" description="Low complexity" evidence="1">
    <location>
        <begin position="693"/>
        <end position="703"/>
    </location>
</feature>
<feature type="compositionally biased region" description="Basic and acidic residues" evidence="1">
    <location>
        <begin position="623"/>
        <end position="644"/>
    </location>
</feature>
<gene>
    <name evidence="4" type="primary">NCAS0C05390</name>
    <name evidence="4" type="ordered locus">NCAS_0C05390</name>
</gene>
<evidence type="ECO:0000313" key="5">
    <source>
        <dbReference type="Proteomes" id="UP000001640"/>
    </source>
</evidence>
<evidence type="ECO:0000256" key="2">
    <source>
        <dbReference type="SAM" id="Phobius"/>
    </source>
</evidence>
<dbReference type="OMA" id="RSRQTCF"/>
<evidence type="ECO:0000259" key="3">
    <source>
        <dbReference type="SMART" id="SM00563"/>
    </source>
</evidence>
<dbReference type="HOGENOM" id="CLU_007860_1_0_1"/>
<keyword evidence="2" id="KW-0812">Transmembrane</keyword>
<dbReference type="FunCoup" id="G0VDG7">
    <property type="interactions" value="2174"/>
</dbReference>
<dbReference type="eggNOG" id="ENOG502QQ2N">
    <property type="taxonomic scope" value="Eukaryota"/>
</dbReference>
<dbReference type="PANTHER" id="PTHR31605">
    <property type="entry name" value="GLYCEROL-3-PHOSPHATE O-ACYLTRANSFERASE 1"/>
    <property type="match status" value="1"/>
</dbReference>
<feature type="region of interest" description="Disordered" evidence="1">
    <location>
        <begin position="623"/>
        <end position="657"/>
    </location>
</feature>
<dbReference type="SUPFAM" id="SSF69593">
    <property type="entry name" value="Glycerol-3-phosphate (1)-acyltransferase"/>
    <property type="match status" value="1"/>
</dbReference>
<reference key="2">
    <citation type="submission" date="2011-08" db="EMBL/GenBank/DDBJ databases">
        <title>Genome sequence of Naumovozyma castellii.</title>
        <authorList>
            <person name="Gordon J.L."/>
            <person name="Armisen D."/>
            <person name="Proux-Wera E."/>
            <person name="OhEigeartaigh S.S."/>
            <person name="Byrne K.P."/>
            <person name="Wolfe K.H."/>
        </authorList>
    </citation>
    <scope>NUCLEOTIDE SEQUENCE</scope>
    <source>
        <strain>Type strain:CBS 4309</strain>
    </source>
</reference>
<evidence type="ECO:0000313" key="4">
    <source>
        <dbReference type="EMBL" id="CCC69529.1"/>
    </source>
</evidence>